<name>A0A9Q3DM08_9BASI</name>
<dbReference type="Proteomes" id="UP000765509">
    <property type="component" value="Unassembled WGS sequence"/>
</dbReference>
<dbReference type="AlphaFoldDB" id="A0A9Q3DM08"/>
<evidence type="ECO:0000313" key="3">
    <source>
        <dbReference type="Proteomes" id="UP000765509"/>
    </source>
</evidence>
<feature type="compositionally biased region" description="Polar residues" evidence="1">
    <location>
        <begin position="49"/>
        <end position="66"/>
    </location>
</feature>
<feature type="compositionally biased region" description="Basic and acidic residues" evidence="1">
    <location>
        <begin position="69"/>
        <end position="78"/>
    </location>
</feature>
<organism evidence="2 3">
    <name type="scientific">Austropuccinia psidii MF-1</name>
    <dbReference type="NCBI Taxonomy" id="1389203"/>
    <lineage>
        <taxon>Eukaryota</taxon>
        <taxon>Fungi</taxon>
        <taxon>Dikarya</taxon>
        <taxon>Basidiomycota</taxon>
        <taxon>Pucciniomycotina</taxon>
        <taxon>Pucciniomycetes</taxon>
        <taxon>Pucciniales</taxon>
        <taxon>Sphaerophragmiaceae</taxon>
        <taxon>Austropuccinia</taxon>
    </lineage>
</organism>
<evidence type="ECO:0000313" key="2">
    <source>
        <dbReference type="EMBL" id="MBW0503450.1"/>
    </source>
</evidence>
<accession>A0A9Q3DM08</accession>
<keyword evidence="3" id="KW-1185">Reference proteome</keyword>
<evidence type="ECO:0000256" key="1">
    <source>
        <dbReference type="SAM" id="MobiDB-lite"/>
    </source>
</evidence>
<dbReference type="EMBL" id="AVOT02017393">
    <property type="protein sequence ID" value="MBW0503450.1"/>
    <property type="molecule type" value="Genomic_DNA"/>
</dbReference>
<comment type="caution">
    <text evidence="2">The sequence shown here is derived from an EMBL/GenBank/DDBJ whole genome shotgun (WGS) entry which is preliminary data.</text>
</comment>
<reference evidence="2" key="1">
    <citation type="submission" date="2021-03" db="EMBL/GenBank/DDBJ databases">
        <title>Draft genome sequence of rust myrtle Austropuccinia psidii MF-1, a brazilian biotype.</title>
        <authorList>
            <person name="Quecine M.C."/>
            <person name="Pachon D.M.R."/>
            <person name="Bonatelli M.L."/>
            <person name="Correr F.H."/>
            <person name="Franceschini L.M."/>
            <person name="Leite T.F."/>
            <person name="Margarido G.R.A."/>
            <person name="Almeida C.A."/>
            <person name="Ferrarezi J.A."/>
            <person name="Labate C.A."/>
        </authorList>
    </citation>
    <scope>NUCLEOTIDE SEQUENCE</scope>
    <source>
        <strain evidence="2">MF-1</strain>
    </source>
</reference>
<gene>
    <name evidence="2" type="ORF">O181_043165</name>
</gene>
<sequence>MQTPRQPTPGPRGTQWSDDLFCGKQKAITFLILTFDSNELTLPPFVEPSQHNEPPSLGPSQCSEPQVPSHEDALTREPEPEEAPMQSMEEPFGKSPLQPFLTPPLTISSLSLSQPWRQAGHYHSLLMENFPTPSQQAVSWKIHQIQFQTSIQLNTGKTQI</sequence>
<proteinExistence type="predicted"/>
<protein>
    <submittedName>
        <fullName evidence="2">Uncharacterized protein</fullName>
    </submittedName>
</protein>
<feature type="region of interest" description="Disordered" evidence="1">
    <location>
        <begin position="41"/>
        <end position="100"/>
    </location>
</feature>